<comment type="caution">
    <text evidence="6">The sequence shown here is derived from an EMBL/GenBank/DDBJ whole genome shotgun (WGS) entry which is preliminary data.</text>
</comment>
<dbReference type="GO" id="GO:0005739">
    <property type="term" value="C:mitochondrion"/>
    <property type="evidence" value="ECO:0007669"/>
    <property type="project" value="TreeGrafter"/>
</dbReference>
<feature type="compositionally biased region" description="Low complexity" evidence="3">
    <location>
        <begin position="482"/>
        <end position="496"/>
    </location>
</feature>
<dbReference type="InterPro" id="IPR006169">
    <property type="entry name" value="GTP1_OBG_dom"/>
</dbReference>
<gene>
    <name evidence="6" type="ORF">KIK155_LOCUS7097</name>
</gene>
<feature type="domain" description="OBG-type G" evidence="4">
    <location>
        <begin position="157"/>
        <end position="353"/>
    </location>
</feature>
<dbReference type="Pfam" id="PF01926">
    <property type="entry name" value="MMR_HSR1"/>
    <property type="match status" value="1"/>
</dbReference>
<evidence type="ECO:0000259" key="4">
    <source>
        <dbReference type="PROSITE" id="PS51710"/>
    </source>
</evidence>
<dbReference type="Gene3D" id="3.40.50.300">
    <property type="entry name" value="P-loop containing nucleotide triphosphate hydrolases"/>
    <property type="match status" value="1"/>
</dbReference>
<dbReference type="EMBL" id="CAJNYV010000857">
    <property type="protein sequence ID" value="CAF3389882.1"/>
    <property type="molecule type" value="Genomic_DNA"/>
</dbReference>
<protein>
    <submittedName>
        <fullName evidence="6">Uncharacterized protein</fullName>
    </submittedName>
</protein>
<accession>A0A817ZDQ9</accession>
<dbReference type="InterPro" id="IPR036726">
    <property type="entry name" value="GTP1_OBG_dom_sf"/>
</dbReference>
<dbReference type="Pfam" id="PF01018">
    <property type="entry name" value="GTP1_OBG"/>
    <property type="match status" value="1"/>
</dbReference>
<dbReference type="SMART" id="SM00753">
    <property type="entry name" value="PAM"/>
    <property type="match status" value="1"/>
</dbReference>
<dbReference type="PANTHER" id="PTHR11702">
    <property type="entry name" value="DEVELOPMENTALLY REGULATED GTP-BINDING PROTEIN-RELATED"/>
    <property type="match status" value="1"/>
</dbReference>
<name>A0A817ZDQ9_9BILA</name>
<feature type="domain" description="Obg" evidence="5">
    <location>
        <begin position="21"/>
        <end position="156"/>
    </location>
</feature>
<evidence type="ECO:0000313" key="7">
    <source>
        <dbReference type="Proteomes" id="UP000663865"/>
    </source>
</evidence>
<dbReference type="InterPro" id="IPR045086">
    <property type="entry name" value="OBG_GTPase"/>
</dbReference>
<keyword evidence="1" id="KW-0547">Nucleotide-binding</keyword>
<dbReference type="PROSITE" id="PS51883">
    <property type="entry name" value="OBG"/>
    <property type="match status" value="1"/>
</dbReference>
<dbReference type="SUPFAM" id="SSF82051">
    <property type="entry name" value="Obg GTP-binding protein N-terminal domain"/>
    <property type="match status" value="1"/>
</dbReference>
<dbReference type="CDD" id="cd01898">
    <property type="entry name" value="Obg"/>
    <property type="match status" value="1"/>
</dbReference>
<dbReference type="PROSITE" id="PS51710">
    <property type="entry name" value="G_OBG"/>
    <property type="match status" value="1"/>
</dbReference>
<reference evidence="6" key="1">
    <citation type="submission" date="2021-02" db="EMBL/GenBank/DDBJ databases">
        <authorList>
            <person name="Nowell W R."/>
        </authorList>
    </citation>
    <scope>NUCLEOTIDE SEQUENCE</scope>
</reference>
<dbReference type="GO" id="GO:0042254">
    <property type="term" value="P:ribosome biogenesis"/>
    <property type="evidence" value="ECO:0007669"/>
    <property type="project" value="UniProtKB-UniRule"/>
</dbReference>
<dbReference type="Gene3D" id="2.70.210.12">
    <property type="entry name" value="GTP1/OBG domain"/>
    <property type="match status" value="1"/>
</dbReference>
<dbReference type="InterPro" id="IPR031167">
    <property type="entry name" value="G_OBG"/>
</dbReference>
<dbReference type="InterPro" id="IPR027417">
    <property type="entry name" value="P-loop_NTPase"/>
</dbReference>
<evidence type="ECO:0000256" key="2">
    <source>
        <dbReference type="ARBA" id="ARBA00023134"/>
    </source>
</evidence>
<dbReference type="GO" id="GO:0005525">
    <property type="term" value="F:GTP binding"/>
    <property type="evidence" value="ECO:0007669"/>
    <property type="project" value="UniProtKB-KW"/>
</dbReference>
<evidence type="ECO:0000256" key="1">
    <source>
        <dbReference type="ARBA" id="ARBA00022741"/>
    </source>
</evidence>
<dbReference type="GO" id="GO:0003924">
    <property type="term" value="F:GTPase activity"/>
    <property type="evidence" value="ECO:0007669"/>
    <property type="project" value="InterPro"/>
</dbReference>
<organism evidence="6 7">
    <name type="scientific">Rotaria socialis</name>
    <dbReference type="NCBI Taxonomy" id="392032"/>
    <lineage>
        <taxon>Eukaryota</taxon>
        <taxon>Metazoa</taxon>
        <taxon>Spiralia</taxon>
        <taxon>Gnathifera</taxon>
        <taxon>Rotifera</taxon>
        <taxon>Eurotatoria</taxon>
        <taxon>Bdelloidea</taxon>
        <taxon>Philodinida</taxon>
        <taxon>Philodinidae</taxon>
        <taxon>Rotaria</taxon>
    </lineage>
</organism>
<dbReference type="AlphaFoldDB" id="A0A817ZDQ9"/>
<dbReference type="SUPFAM" id="SSF52540">
    <property type="entry name" value="P-loop containing nucleoside triphosphate hydrolases"/>
    <property type="match status" value="1"/>
</dbReference>
<feature type="region of interest" description="Disordered" evidence="3">
    <location>
        <begin position="482"/>
        <end position="502"/>
    </location>
</feature>
<evidence type="ECO:0000256" key="3">
    <source>
        <dbReference type="SAM" id="MobiDB-lite"/>
    </source>
</evidence>
<evidence type="ECO:0000259" key="5">
    <source>
        <dbReference type="PROSITE" id="PS51883"/>
    </source>
</evidence>
<dbReference type="InterPro" id="IPR006073">
    <property type="entry name" value="GTP-bd"/>
</dbReference>
<keyword evidence="2" id="KW-0342">GTP-binding</keyword>
<dbReference type="Proteomes" id="UP000663865">
    <property type="component" value="Unassembled WGS sequence"/>
</dbReference>
<evidence type="ECO:0000313" key="6">
    <source>
        <dbReference type="EMBL" id="CAF3389882.1"/>
    </source>
</evidence>
<dbReference type="PRINTS" id="PR00326">
    <property type="entry name" value="GTP1OBG"/>
</dbReference>
<dbReference type="InterPro" id="IPR036388">
    <property type="entry name" value="WH-like_DNA-bd_sf"/>
</dbReference>
<dbReference type="Gene3D" id="1.10.10.10">
    <property type="entry name" value="Winged helix-like DNA-binding domain superfamily/Winged helix DNA-binding domain"/>
    <property type="match status" value="1"/>
</dbReference>
<proteinExistence type="predicted"/>
<sequence>MFFTRCLFKIAEEDLGRHLNLPFIDKLRVYVRGGRGGNGLKKYGGIGGPGGSILVRGQRHLTLRNVYEKNLPKRYVASDGEHSHKTSLNARPGENLVINVPLGIQILRDNGELVDEINDIDDQCIVAHGGAGGNFKTHFEGQPGEATMINFDLKILADVGFVGYPNAGKSTLLSMLSRTHPAISPVPFTTLHPQLGTVIFDDGRSFTIADLPGLIEGSHTKMGLGSRFLKHTLRSKLLLFVIDINGFQLELRSPVRSAFDSIVFLTKELELYQPSLLNKMAILAINKIDQLEDKTKLQELHYALDNYKEILKNEYEEKWCPKNFFHFEHIVEISGKYGTHCDHLCSILRRSLDEYANREQKSKNMADDFIYSRTQSDFIDSILDTVKQCDGDLLSELLNVTRMYKIDDLDFNDYHEPNFDQQLINDNDFLWRLLSQHHWSVCHYLHLNDIDRAFRHQSRKFSCLMSILNGYSSRLAAATAGDDYQDTDQTQQTQQTSNNDEPSWILPVFNRLAHELRLLALPGNDEMNNDDYETSDNTNSNSTIQTCNSQLLQALGTIQRFPSTTKLKKVGNFCIVNQMLKTYYALHKFNLCTYFIRKSEVPLKQYMQEENAQQEHRFSSYVLTYRYFLGKYLLLEHDYSSASTHFDYVFTNCLDSNRSGSLKNKQQSLLYLVIVKMLHGSTPKMDILEKYQLYELIDLIEPIRTGSLKLFMDKIKQHEQFLFDTGLFFVIENLKLITIRNLFRMYVYQIDQQQTDKIPLESILLLLLNFGFEQENYFKINELIDVLNSMIQKGMIKGYISYKFRTLVVSRKDPFPKTFRFTSLLNSS</sequence>
<dbReference type="PANTHER" id="PTHR11702:SF43">
    <property type="entry name" value="GTP-BINDING PROTEIN 10"/>
    <property type="match status" value="1"/>
</dbReference>